<dbReference type="Gene3D" id="1.10.8.400">
    <property type="entry name" value="Enoyl acyl carrier protein reductase"/>
    <property type="match status" value="1"/>
</dbReference>
<name>A0A7W9W904_ARMRO</name>
<feature type="binding site" evidence="11">
    <location>
        <position position="13"/>
    </location>
    <ligand>
        <name>NAD(+)</name>
        <dbReference type="ChEBI" id="CHEBI:57540"/>
    </ligand>
</feature>
<evidence type="ECO:0000256" key="5">
    <source>
        <dbReference type="ARBA" id="ARBA00023002"/>
    </source>
</evidence>
<sequence>MGFLEGKKGLIYGVRNQRSIAWGCAQSLAREGAELALTFLGEREEQDVKKLSPELGDAVKLIHGCDLTQPEQVESLHAAIKESLGQLDFVIHAVAFAKKEDLTNPFLETSVEGFGLALNVSAYTLVTAARAAEPLMTEGGSILTLTYIGADRVIPNYNVMGVAKAALESSVRYLAHELGPKKIRVNAISAGPVMTLSARGISGFTGMYKSVAEVAPLRKATDIDEVGDTAAFLCSHLSRGITGETLYVDSGYHILGMLTGME</sequence>
<feature type="binding site" evidence="11">
    <location>
        <position position="164"/>
    </location>
    <ligand>
        <name>NAD(+)</name>
        <dbReference type="ChEBI" id="CHEBI:57540"/>
    </ligand>
</feature>
<dbReference type="InterPro" id="IPR002347">
    <property type="entry name" value="SDR_fam"/>
</dbReference>
<dbReference type="FunFam" id="1.10.8.400:FF:000001">
    <property type="entry name" value="Enoyl-[acyl-carrier-protein] reductase [NADH]"/>
    <property type="match status" value="1"/>
</dbReference>
<dbReference type="RefSeq" id="WP_184200572.1">
    <property type="nucleotide sequence ID" value="NZ_JACHGW010000004.1"/>
</dbReference>
<keyword evidence="5 8" id="KW-0560">Oxidoreductase</keyword>
<evidence type="ECO:0000256" key="1">
    <source>
        <dbReference type="ARBA" id="ARBA00005194"/>
    </source>
</evidence>
<dbReference type="SUPFAM" id="SSF51735">
    <property type="entry name" value="NAD(P)-binding Rossmann-fold domains"/>
    <property type="match status" value="1"/>
</dbReference>
<evidence type="ECO:0000256" key="4">
    <source>
        <dbReference type="ARBA" id="ARBA00022832"/>
    </source>
</evidence>
<dbReference type="GO" id="GO:0004318">
    <property type="term" value="F:enoyl-[acyl-carrier-protein] reductase (NADH) activity"/>
    <property type="evidence" value="ECO:0007669"/>
    <property type="project" value="UniProtKB-EC"/>
</dbReference>
<dbReference type="AlphaFoldDB" id="A0A7W9W904"/>
<comment type="similarity">
    <text evidence="2 8">Belongs to the short-chain dehydrogenases/reductases (SDR) family. FabI subfamily.</text>
</comment>
<dbReference type="CDD" id="cd05372">
    <property type="entry name" value="ENR_SDR"/>
    <property type="match status" value="1"/>
</dbReference>
<evidence type="ECO:0000256" key="7">
    <source>
        <dbReference type="ARBA" id="ARBA00023160"/>
    </source>
</evidence>
<feature type="binding site" evidence="11">
    <location>
        <begin position="19"/>
        <end position="20"/>
    </location>
    <ligand>
        <name>NAD(+)</name>
        <dbReference type="ChEBI" id="CHEBI:57540"/>
    </ligand>
</feature>
<keyword evidence="13" id="KW-1185">Reference proteome</keyword>
<evidence type="ECO:0000256" key="3">
    <source>
        <dbReference type="ARBA" id="ARBA00022516"/>
    </source>
</evidence>
<feature type="active site" description="Proton acceptor" evidence="9">
    <location>
        <position position="147"/>
    </location>
</feature>
<dbReference type="GO" id="GO:0006633">
    <property type="term" value="P:fatty acid biosynthetic process"/>
    <property type="evidence" value="ECO:0007669"/>
    <property type="project" value="UniProtKB-KW"/>
</dbReference>
<evidence type="ECO:0000256" key="6">
    <source>
        <dbReference type="ARBA" id="ARBA00023098"/>
    </source>
</evidence>
<dbReference type="PANTHER" id="PTHR43159">
    <property type="entry name" value="ENOYL-[ACYL-CARRIER-PROTEIN] REDUCTASE"/>
    <property type="match status" value="1"/>
</dbReference>
<comment type="pathway">
    <text evidence="1">Lipid metabolism; fatty acid biosynthesis.</text>
</comment>
<feature type="active site" description="Proton acceptor" evidence="9">
    <location>
        <position position="157"/>
    </location>
</feature>
<dbReference type="PANTHER" id="PTHR43159:SF2">
    <property type="entry name" value="ENOYL-[ACYL-CARRIER-PROTEIN] REDUCTASE [NADH], CHLOROPLASTIC"/>
    <property type="match status" value="1"/>
</dbReference>
<protein>
    <recommendedName>
        <fullName evidence="8">Enoyl-[acyl-carrier-protein] reductase [NADH]</fullName>
        <ecNumber evidence="8">1.3.1.9</ecNumber>
    </recommendedName>
</protein>
<feature type="binding site" evidence="11">
    <location>
        <position position="94"/>
    </location>
    <ligand>
        <name>NAD(+)</name>
        <dbReference type="ChEBI" id="CHEBI:57540"/>
    </ligand>
</feature>
<accession>A0A7W9W904</accession>
<dbReference type="EMBL" id="JACHGW010000004">
    <property type="protein sequence ID" value="MBB6052127.1"/>
    <property type="molecule type" value="Genomic_DNA"/>
</dbReference>
<dbReference type="Gene3D" id="3.40.50.720">
    <property type="entry name" value="NAD(P)-binding Rossmann-like Domain"/>
    <property type="match status" value="1"/>
</dbReference>
<dbReference type="InterPro" id="IPR036291">
    <property type="entry name" value="NAD(P)-bd_dom_sf"/>
</dbReference>
<organism evidence="12 13">
    <name type="scientific">Armatimonas rosea</name>
    <dbReference type="NCBI Taxonomy" id="685828"/>
    <lineage>
        <taxon>Bacteria</taxon>
        <taxon>Bacillati</taxon>
        <taxon>Armatimonadota</taxon>
        <taxon>Armatimonadia</taxon>
        <taxon>Armatimonadales</taxon>
        <taxon>Armatimonadaceae</taxon>
        <taxon>Armatimonas</taxon>
    </lineage>
</organism>
<dbReference type="Proteomes" id="UP000520814">
    <property type="component" value="Unassembled WGS sequence"/>
</dbReference>
<keyword evidence="8 11" id="KW-0520">NAD</keyword>
<dbReference type="PIRSF" id="PIRSF000094">
    <property type="entry name" value="Enoyl-ACP_rdct"/>
    <property type="match status" value="1"/>
</dbReference>
<gene>
    <name evidence="12" type="ORF">HNQ39_003948</name>
</gene>
<comment type="caution">
    <text evidence="12">The sequence shown here is derived from an EMBL/GenBank/DDBJ whole genome shotgun (WGS) entry which is preliminary data.</text>
</comment>
<evidence type="ECO:0000313" key="12">
    <source>
        <dbReference type="EMBL" id="MBB6052127.1"/>
    </source>
</evidence>
<keyword evidence="7 8" id="KW-0275">Fatty acid biosynthesis</keyword>
<dbReference type="EC" id="1.3.1.9" evidence="8"/>
<keyword evidence="6" id="KW-0443">Lipid metabolism</keyword>
<feature type="binding site" evidence="10">
    <location>
        <position position="97"/>
    </location>
    <ligand>
        <name>substrate</name>
    </ligand>
</feature>
<dbReference type="Pfam" id="PF13561">
    <property type="entry name" value="adh_short_C2"/>
    <property type="match status" value="1"/>
</dbReference>
<keyword evidence="3 8" id="KW-0444">Lipid biosynthesis</keyword>
<evidence type="ECO:0000256" key="10">
    <source>
        <dbReference type="PIRSR" id="PIRSR000094-2"/>
    </source>
</evidence>
<dbReference type="InterPro" id="IPR014358">
    <property type="entry name" value="Enoyl-ACP_Rdtase_NADH"/>
</dbReference>
<evidence type="ECO:0000256" key="2">
    <source>
        <dbReference type="ARBA" id="ARBA00009233"/>
    </source>
</evidence>
<comment type="catalytic activity">
    <reaction evidence="8">
        <text>a 2,3-saturated acyl-[ACP] + NAD(+) = a (2E)-enoyl-[ACP] + NADH + H(+)</text>
        <dbReference type="Rhea" id="RHEA:10240"/>
        <dbReference type="Rhea" id="RHEA-COMP:9925"/>
        <dbReference type="Rhea" id="RHEA-COMP:9926"/>
        <dbReference type="ChEBI" id="CHEBI:15378"/>
        <dbReference type="ChEBI" id="CHEBI:57540"/>
        <dbReference type="ChEBI" id="CHEBI:57945"/>
        <dbReference type="ChEBI" id="CHEBI:78784"/>
        <dbReference type="ChEBI" id="CHEBI:78785"/>
        <dbReference type="EC" id="1.3.1.9"/>
    </reaction>
</comment>
<proteinExistence type="inferred from homology"/>
<evidence type="ECO:0000256" key="11">
    <source>
        <dbReference type="PIRSR" id="PIRSR000094-3"/>
    </source>
</evidence>
<feature type="binding site" evidence="11">
    <location>
        <begin position="193"/>
        <end position="197"/>
    </location>
    <ligand>
        <name>NAD(+)</name>
        <dbReference type="ChEBI" id="CHEBI:57540"/>
    </ligand>
</feature>
<evidence type="ECO:0000256" key="9">
    <source>
        <dbReference type="PIRSR" id="PIRSR000094-1"/>
    </source>
</evidence>
<evidence type="ECO:0000256" key="8">
    <source>
        <dbReference type="PIRNR" id="PIRNR000094"/>
    </source>
</evidence>
<evidence type="ECO:0000313" key="13">
    <source>
        <dbReference type="Proteomes" id="UP000520814"/>
    </source>
</evidence>
<dbReference type="PRINTS" id="PR00081">
    <property type="entry name" value="GDHRDH"/>
</dbReference>
<keyword evidence="4" id="KW-0276">Fatty acid metabolism</keyword>
<reference evidence="12 13" key="1">
    <citation type="submission" date="2020-08" db="EMBL/GenBank/DDBJ databases">
        <title>Genomic Encyclopedia of Type Strains, Phase IV (KMG-IV): sequencing the most valuable type-strain genomes for metagenomic binning, comparative biology and taxonomic classification.</title>
        <authorList>
            <person name="Goeker M."/>
        </authorList>
    </citation>
    <scope>NUCLEOTIDE SEQUENCE [LARGE SCALE GENOMIC DNA]</scope>
    <source>
        <strain evidence="12 13">DSM 23562</strain>
    </source>
</reference>